<dbReference type="EMBL" id="CP141259">
    <property type="protein sequence ID" value="WRL47936.1"/>
    <property type="molecule type" value="Genomic_DNA"/>
</dbReference>
<gene>
    <name evidence="1" type="ORF">U5817_07815</name>
</gene>
<protein>
    <submittedName>
        <fullName evidence="1">Uncharacterized protein</fullName>
    </submittedName>
</protein>
<sequence length="53" mass="6040">MNTPNVTLLGGPRVSRVGDWIQARIERPGQHRHLEFACGRRVRPVARRGVLRP</sequence>
<proteinExistence type="predicted"/>
<name>A0ABZ1ATK6_AROEV</name>
<reference evidence="1 2" key="1">
    <citation type="submission" date="2023-12" db="EMBL/GenBank/DDBJ databases">
        <title>A. evansii MAY27, complete genome.</title>
        <authorList>
            <person name="Wang Y."/>
        </authorList>
    </citation>
    <scope>NUCLEOTIDE SEQUENCE [LARGE SCALE GENOMIC DNA]</scope>
    <source>
        <strain evidence="1 2">MAY27</strain>
    </source>
</reference>
<accession>A0ABZ1ATK6</accession>
<dbReference type="RefSeq" id="WP_407280290.1">
    <property type="nucleotide sequence ID" value="NZ_CP141259.1"/>
</dbReference>
<organism evidence="1 2">
    <name type="scientific">Aromatoleum evansii</name>
    <name type="common">Azoarcus evansii</name>
    <dbReference type="NCBI Taxonomy" id="59406"/>
    <lineage>
        <taxon>Bacteria</taxon>
        <taxon>Pseudomonadati</taxon>
        <taxon>Pseudomonadota</taxon>
        <taxon>Betaproteobacteria</taxon>
        <taxon>Rhodocyclales</taxon>
        <taxon>Rhodocyclaceae</taxon>
        <taxon>Aromatoleum</taxon>
    </lineage>
</organism>
<evidence type="ECO:0000313" key="1">
    <source>
        <dbReference type="EMBL" id="WRL47936.1"/>
    </source>
</evidence>
<evidence type="ECO:0000313" key="2">
    <source>
        <dbReference type="Proteomes" id="UP001626593"/>
    </source>
</evidence>
<keyword evidence="2" id="KW-1185">Reference proteome</keyword>
<dbReference type="Proteomes" id="UP001626593">
    <property type="component" value="Chromosome"/>
</dbReference>